<keyword evidence="10 12" id="KW-0234">DNA repair</keyword>
<organism evidence="16 17">
    <name type="scientific">Thermotomaculum hydrothermale</name>
    <dbReference type="NCBI Taxonomy" id="981385"/>
    <lineage>
        <taxon>Bacteria</taxon>
        <taxon>Pseudomonadati</taxon>
        <taxon>Acidobacteriota</taxon>
        <taxon>Holophagae</taxon>
        <taxon>Thermotomaculales</taxon>
        <taxon>Thermotomaculaceae</taxon>
        <taxon>Thermotomaculum</taxon>
    </lineage>
</organism>
<dbReference type="HAMAP" id="MF_00015">
    <property type="entry name" value="LexA"/>
    <property type="match status" value="1"/>
</dbReference>
<feature type="domain" description="Peptidase S24/S26A/S26B/S26C" evidence="14">
    <location>
        <begin position="73"/>
        <end position="188"/>
    </location>
</feature>
<dbReference type="InterPro" id="IPR015927">
    <property type="entry name" value="Peptidase_S24_S26A/B/C"/>
</dbReference>
<dbReference type="AlphaFoldDB" id="A0A7R6PG71"/>
<feature type="domain" description="LexA repressor DNA-binding" evidence="15">
    <location>
        <begin position="2"/>
        <end position="54"/>
    </location>
</feature>
<dbReference type="PRINTS" id="PR00726">
    <property type="entry name" value="LEXASERPTASE"/>
</dbReference>
<evidence type="ECO:0000256" key="1">
    <source>
        <dbReference type="ARBA" id="ARBA00007484"/>
    </source>
</evidence>
<dbReference type="FunFam" id="2.10.109.10:FF:000001">
    <property type="entry name" value="LexA repressor"/>
    <property type="match status" value="1"/>
</dbReference>
<evidence type="ECO:0000256" key="9">
    <source>
        <dbReference type="ARBA" id="ARBA00023163"/>
    </source>
</evidence>
<evidence type="ECO:0000256" key="3">
    <source>
        <dbReference type="ARBA" id="ARBA00022705"/>
    </source>
</evidence>
<dbReference type="InterPro" id="IPR011991">
    <property type="entry name" value="ArsR-like_HTH"/>
</dbReference>
<dbReference type="Gene3D" id="2.10.109.10">
    <property type="entry name" value="Umud Fragment, subunit A"/>
    <property type="match status" value="1"/>
</dbReference>
<dbReference type="NCBIfam" id="TIGR00498">
    <property type="entry name" value="lexA"/>
    <property type="match status" value="1"/>
</dbReference>
<evidence type="ECO:0000313" key="17">
    <source>
        <dbReference type="Proteomes" id="UP000595564"/>
    </source>
</evidence>
<dbReference type="PANTHER" id="PTHR33516:SF2">
    <property type="entry name" value="LEXA REPRESSOR-RELATED"/>
    <property type="match status" value="1"/>
</dbReference>
<dbReference type="GO" id="GO:0006281">
    <property type="term" value="P:DNA repair"/>
    <property type="evidence" value="ECO:0007669"/>
    <property type="project" value="UniProtKB-UniRule"/>
</dbReference>
<keyword evidence="4 12" id="KW-0227">DNA damage</keyword>
<evidence type="ECO:0000313" key="16">
    <source>
        <dbReference type="EMBL" id="BBB32004.1"/>
    </source>
</evidence>
<comment type="similarity">
    <text evidence="1 12 13">Belongs to the peptidase S24 family.</text>
</comment>
<dbReference type="SUPFAM" id="SSF46785">
    <property type="entry name" value="Winged helix' DNA-binding domain"/>
    <property type="match status" value="1"/>
</dbReference>
<dbReference type="SUPFAM" id="SSF51306">
    <property type="entry name" value="LexA/Signal peptidase"/>
    <property type="match status" value="1"/>
</dbReference>
<dbReference type="CDD" id="cd00090">
    <property type="entry name" value="HTH_ARSR"/>
    <property type="match status" value="1"/>
</dbReference>
<dbReference type="Proteomes" id="UP000595564">
    <property type="component" value="Chromosome"/>
</dbReference>
<evidence type="ECO:0000256" key="13">
    <source>
        <dbReference type="RuleBase" id="RU003991"/>
    </source>
</evidence>
<keyword evidence="17" id="KW-1185">Reference proteome</keyword>
<dbReference type="EMBL" id="AP017470">
    <property type="protein sequence ID" value="BBB32004.1"/>
    <property type="molecule type" value="Genomic_DNA"/>
</dbReference>
<name>A0A7R6PG71_9BACT</name>
<evidence type="ECO:0000256" key="6">
    <source>
        <dbReference type="ARBA" id="ARBA00022813"/>
    </source>
</evidence>
<dbReference type="Gene3D" id="1.10.10.10">
    <property type="entry name" value="Winged helix-like DNA-binding domain superfamily/Winged helix DNA-binding domain"/>
    <property type="match status" value="1"/>
</dbReference>
<dbReference type="GO" id="GO:0006508">
    <property type="term" value="P:proteolysis"/>
    <property type="evidence" value="ECO:0007669"/>
    <property type="project" value="InterPro"/>
</dbReference>
<dbReference type="GO" id="GO:0003677">
    <property type="term" value="F:DNA binding"/>
    <property type="evidence" value="ECO:0007669"/>
    <property type="project" value="UniProtKB-UniRule"/>
</dbReference>
<accession>A0A7R6PG71</accession>
<dbReference type="GO" id="GO:0004252">
    <property type="term" value="F:serine-type endopeptidase activity"/>
    <property type="evidence" value="ECO:0007669"/>
    <property type="project" value="UniProtKB-UniRule"/>
</dbReference>
<proteinExistence type="inferred from homology"/>
<dbReference type="EC" id="3.4.21.88" evidence="12"/>
<dbReference type="Pfam" id="PF00717">
    <property type="entry name" value="Peptidase_S24"/>
    <property type="match status" value="1"/>
</dbReference>
<evidence type="ECO:0000256" key="11">
    <source>
        <dbReference type="ARBA" id="ARBA00023236"/>
    </source>
</evidence>
<dbReference type="InterPro" id="IPR036388">
    <property type="entry name" value="WH-like_DNA-bd_sf"/>
</dbReference>
<dbReference type="KEGG" id="thyd:TTHT_0399"/>
<comment type="function">
    <text evidence="12">Represses a number of genes involved in the response to DNA damage (SOS response), including recA and lexA. In the presence of single-stranded DNA, RecA interacts with LexA causing an autocatalytic cleavage which disrupts the DNA-binding part of LexA, leading to derepression of the SOS regulon and eventually DNA repair.</text>
</comment>
<keyword evidence="6 12" id="KW-0068">Autocatalytic cleavage</keyword>
<feature type="active site" description="For autocatalytic cleavage activity" evidence="12">
    <location>
        <position position="153"/>
    </location>
</feature>
<dbReference type="InterPro" id="IPR039418">
    <property type="entry name" value="LexA-like"/>
</dbReference>
<dbReference type="InterPro" id="IPR036286">
    <property type="entry name" value="LexA/Signal_pep-like_sf"/>
</dbReference>
<evidence type="ECO:0000256" key="12">
    <source>
        <dbReference type="HAMAP-Rule" id="MF_00015"/>
    </source>
</evidence>
<comment type="subunit">
    <text evidence="12">Homodimer.</text>
</comment>
<keyword evidence="2 12" id="KW-0678">Repressor</keyword>
<dbReference type="RefSeq" id="WP_201328340.1">
    <property type="nucleotide sequence ID" value="NZ_AP017470.1"/>
</dbReference>
<gene>
    <name evidence="12 16" type="primary">lexA</name>
    <name evidence="16" type="ORF">TTHT_0399</name>
</gene>
<keyword evidence="7 12" id="KW-0805">Transcription regulation</keyword>
<keyword evidence="11 12" id="KW-0742">SOS response</keyword>
<protein>
    <recommendedName>
        <fullName evidence="12">LexA repressor</fullName>
        <ecNumber evidence="12">3.4.21.88</ecNumber>
    </recommendedName>
</protein>
<evidence type="ECO:0000256" key="10">
    <source>
        <dbReference type="ARBA" id="ARBA00023204"/>
    </source>
</evidence>
<keyword evidence="8 12" id="KW-0238">DNA-binding</keyword>
<evidence type="ECO:0000256" key="7">
    <source>
        <dbReference type="ARBA" id="ARBA00023015"/>
    </source>
</evidence>
<evidence type="ECO:0000256" key="8">
    <source>
        <dbReference type="ARBA" id="ARBA00023125"/>
    </source>
</evidence>
<dbReference type="InterPro" id="IPR006200">
    <property type="entry name" value="LexA"/>
</dbReference>
<dbReference type="InterPro" id="IPR006197">
    <property type="entry name" value="Peptidase_S24_LexA"/>
</dbReference>
<dbReference type="GO" id="GO:0009432">
    <property type="term" value="P:SOS response"/>
    <property type="evidence" value="ECO:0007669"/>
    <property type="project" value="UniProtKB-UniRule"/>
</dbReference>
<dbReference type="GO" id="GO:0006260">
    <property type="term" value="P:DNA replication"/>
    <property type="evidence" value="ECO:0007669"/>
    <property type="project" value="UniProtKB-UniRule"/>
</dbReference>
<dbReference type="GO" id="GO:0045892">
    <property type="term" value="P:negative regulation of DNA-templated transcription"/>
    <property type="evidence" value="ECO:0007669"/>
    <property type="project" value="UniProtKB-UniRule"/>
</dbReference>
<feature type="DNA-binding region" description="H-T-H motif" evidence="12">
    <location>
        <begin position="27"/>
        <end position="47"/>
    </location>
</feature>
<feature type="site" description="Cleavage; by autolysis" evidence="12">
    <location>
        <begin position="80"/>
        <end position="81"/>
    </location>
</feature>
<keyword evidence="5 12" id="KW-0378">Hydrolase</keyword>
<feature type="active site" description="For autocatalytic cleavage activity" evidence="12">
    <location>
        <position position="115"/>
    </location>
</feature>
<dbReference type="InterPro" id="IPR036390">
    <property type="entry name" value="WH_DNA-bd_sf"/>
</dbReference>
<keyword evidence="3 12" id="KW-0235">DNA replication</keyword>
<dbReference type="CDD" id="cd06529">
    <property type="entry name" value="S24_LexA-like"/>
    <property type="match status" value="1"/>
</dbReference>
<dbReference type="Pfam" id="PF01726">
    <property type="entry name" value="LexA_DNA_bind"/>
    <property type="match status" value="1"/>
</dbReference>
<sequence>MKLTRKQRELLDCVSFLLEKNGHYPTLKEIADCMGLKSVSTVHEHIKKLNEKGVDVFSVASRDEPETKMVSIPLFGYVTAGEPVTVYEFEENVEVPASIVTTPMKTYALKIRGDSMIDEHICDGDIVIVEKRDTAYNGDIVIALVDGHETTVKKFRKRGKKVELIPANKEMKPMVFDENRVRIQGVVIGVVRKY</sequence>
<evidence type="ECO:0000259" key="14">
    <source>
        <dbReference type="Pfam" id="PF00717"/>
    </source>
</evidence>
<evidence type="ECO:0000259" key="15">
    <source>
        <dbReference type="Pfam" id="PF01726"/>
    </source>
</evidence>
<reference evidence="16 17" key="1">
    <citation type="journal article" date="2012" name="Extremophiles">
        <title>Thermotomaculum hydrothermale gen. nov., sp. nov., a novel heterotrophic thermophile within the phylum Acidobacteria from a deep-sea hydrothermal vent chimney in the Southern Okinawa Trough.</title>
        <authorList>
            <person name="Izumi H."/>
            <person name="Nunoura T."/>
            <person name="Miyazaki M."/>
            <person name="Mino S."/>
            <person name="Toki T."/>
            <person name="Takai K."/>
            <person name="Sako Y."/>
            <person name="Sawabe T."/>
            <person name="Nakagawa S."/>
        </authorList>
    </citation>
    <scope>NUCLEOTIDE SEQUENCE [LARGE SCALE GENOMIC DNA]</scope>
    <source>
        <strain evidence="16 17">AC55</strain>
    </source>
</reference>
<dbReference type="InterPro" id="IPR006199">
    <property type="entry name" value="LexA_DNA-bd_dom"/>
</dbReference>
<evidence type="ECO:0000256" key="5">
    <source>
        <dbReference type="ARBA" id="ARBA00022801"/>
    </source>
</evidence>
<dbReference type="PANTHER" id="PTHR33516">
    <property type="entry name" value="LEXA REPRESSOR"/>
    <property type="match status" value="1"/>
</dbReference>
<evidence type="ECO:0000256" key="2">
    <source>
        <dbReference type="ARBA" id="ARBA00022491"/>
    </source>
</evidence>
<evidence type="ECO:0000256" key="4">
    <source>
        <dbReference type="ARBA" id="ARBA00022763"/>
    </source>
</evidence>
<dbReference type="InterPro" id="IPR050077">
    <property type="entry name" value="LexA_repressor"/>
</dbReference>
<comment type="catalytic activity">
    <reaction evidence="12">
        <text>Hydrolysis of Ala-|-Gly bond in repressor LexA.</text>
        <dbReference type="EC" id="3.4.21.88"/>
    </reaction>
</comment>
<keyword evidence="9 12" id="KW-0804">Transcription</keyword>